<dbReference type="InterPro" id="IPR036412">
    <property type="entry name" value="HAD-like_sf"/>
</dbReference>
<evidence type="ECO:0000259" key="1">
    <source>
        <dbReference type="Pfam" id="PF25109"/>
    </source>
</evidence>
<sequence>MARQSVAVFDLDGTLADTRHRLRYLDTRPKNWDAFFDAAKLDAPLPKGVALALASAEEHEIAYVTGRPERCRRDTEAWIAEHGLPTGRVWMRGSQDRRPAKTAKLELLRRLAKKQDVALVVDDDALVCDAYRKAGFTVVQADWMPASPVLSEAQDAEGRT</sequence>
<gene>
    <name evidence="2" type="ORF">LZ495_33670</name>
</gene>
<reference evidence="2" key="1">
    <citation type="submission" date="2022-01" db="EMBL/GenBank/DDBJ databases">
        <title>Genome-Based Taxonomic Classification of the Phylum Actinobacteria.</title>
        <authorList>
            <person name="Gao Y."/>
        </authorList>
    </citation>
    <scope>NUCLEOTIDE SEQUENCE</scope>
    <source>
        <strain evidence="2">KLBMP 8922</strain>
    </source>
</reference>
<dbReference type="InterPro" id="IPR056782">
    <property type="entry name" value="HAD_PNKP"/>
</dbReference>
<dbReference type="RefSeq" id="WP_235056861.1">
    <property type="nucleotide sequence ID" value="NZ_JAKFHA010000030.1"/>
</dbReference>
<dbReference type="InterPro" id="IPR023214">
    <property type="entry name" value="HAD_sf"/>
</dbReference>
<dbReference type="Gene3D" id="3.40.50.1000">
    <property type="entry name" value="HAD superfamily/HAD-like"/>
    <property type="match status" value="1"/>
</dbReference>
<comment type="caution">
    <text evidence="2">The sequence shown here is derived from an EMBL/GenBank/DDBJ whole genome shotgun (WGS) entry which is preliminary data.</text>
</comment>
<keyword evidence="3" id="KW-1185">Reference proteome</keyword>
<dbReference type="AlphaFoldDB" id="A0AA41U3S8"/>
<proteinExistence type="predicted"/>
<evidence type="ECO:0000313" key="3">
    <source>
        <dbReference type="Proteomes" id="UP001165378"/>
    </source>
</evidence>
<protein>
    <recommendedName>
        <fullName evidence="1">Polynucleotide kinase PNKP phosphatase domain-containing protein</fullName>
    </recommendedName>
</protein>
<name>A0AA41U3S8_9ACTN</name>
<dbReference type="Proteomes" id="UP001165378">
    <property type="component" value="Unassembled WGS sequence"/>
</dbReference>
<feature type="domain" description="Polynucleotide kinase PNKP phosphatase" evidence="1">
    <location>
        <begin position="6"/>
        <end position="141"/>
    </location>
</feature>
<dbReference type="EMBL" id="JAKFHA010000030">
    <property type="protein sequence ID" value="MCF2532140.1"/>
    <property type="molecule type" value="Genomic_DNA"/>
</dbReference>
<accession>A0AA41U3S8</accession>
<evidence type="ECO:0000313" key="2">
    <source>
        <dbReference type="EMBL" id="MCF2532140.1"/>
    </source>
</evidence>
<dbReference type="SUPFAM" id="SSF56784">
    <property type="entry name" value="HAD-like"/>
    <property type="match status" value="1"/>
</dbReference>
<dbReference type="Pfam" id="PF25109">
    <property type="entry name" value="HAD_PNKP"/>
    <property type="match status" value="1"/>
</dbReference>
<organism evidence="2 3">
    <name type="scientific">Yinghuangia soli</name>
    <dbReference type="NCBI Taxonomy" id="2908204"/>
    <lineage>
        <taxon>Bacteria</taxon>
        <taxon>Bacillati</taxon>
        <taxon>Actinomycetota</taxon>
        <taxon>Actinomycetes</taxon>
        <taxon>Kitasatosporales</taxon>
        <taxon>Streptomycetaceae</taxon>
        <taxon>Yinghuangia</taxon>
    </lineage>
</organism>